<organism evidence="1 2">
    <name type="scientific">Anaerofustis stercorihominis</name>
    <dbReference type="NCBI Taxonomy" id="214853"/>
    <lineage>
        <taxon>Bacteria</taxon>
        <taxon>Bacillati</taxon>
        <taxon>Bacillota</taxon>
        <taxon>Clostridia</taxon>
        <taxon>Eubacteriales</taxon>
        <taxon>Eubacteriaceae</taxon>
        <taxon>Anaerofustis</taxon>
    </lineage>
</organism>
<dbReference type="SFLD" id="SFLDG01140">
    <property type="entry name" value="C2.B:_Phosphomannomutase_and_P"/>
    <property type="match status" value="1"/>
</dbReference>
<protein>
    <submittedName>
        <fullName evidence="1">Cof-type HAD-IIB family hydrolase</fullName>
    </submittedName>
</protein>
<dbReference type="SFLD" id="SFLDS00003">
    <property type="entry name" value="Haloacid_Dehalogenase"/>
    <property type="match status" value="1"/>
</dbReference>
<keyword evidence="1" id="KW-0378">Hydrolase</keyword>
<dbReference type="PANTHER" id="PTHR10000:SF8">
    <property type="entry name" value="HAD SUPERFAMILY HYDROLASE-LIKE, TYPE 3"/>
    <property type="match status" value="1"/>
</dbReference>
<dbReference type="GO" id="GO:0005829">
    <property type="term" value="C:cytosol"/>
    <property type="evidence" value="ECO:0007669"/>
    <property type="project" value="TreeGrafter"/>
</dbReference>
<dbReference type="InterPro" id="IPR023214">
    <property type="entry name" value="HAD_sf"/>
</dbReference>
<dbReference type="InterPro" id="IPR000150">
    <property type="entry name" value="Cof"/>
</dbReference>
<dbReference type="InterPro" id="IPR036412">
    <property type="entry name" value="HAD-like_sf"/>
</dbReference>
<dbReference type="PANTHER" id="PTHR10000">
    <property type="entry name" value="PHOSPHOSERINE PHOSPHATASE"/>
    <property type="match status" value="1"/>
</dbReference>
<sequence>MDYKLLITDLDGTMLNSKSEISKKNLEAVHELQQRGKFISVGSGRLYVDAIKFARQLGCQNNFNIANGGLTIFKEGEEEVVAHFEENFYKRIVDILRYNNIPFVVMTSKYSGAFYDESSKEFVHKCKSINQDTLIDFVETDVRELKNVFKISSSYKNVDHIFLHREMERLHSDIRADIAGEYFIDLSPRGVSKWSGALRIAKEMGISTKEIIAVGDQENDMQIVGNVGLGIAMKNAVDKLKNVADVVLPYTNDEDGLYHLIHEYML</sequence>
<dbReference type="SUPFAM" id="SSF56784">
    <property type="entry name" value="HAD-like"/>
    <property type="match status" value="1"/>
</dbReference>
<proteinExistence type="predicted"/>
<dbReference type="NCBIfam" id="TIGR01484">
    <property type="entry name" value="HAD-SF-IIB"/>
    <property type="match status" value="1"/>
</dbReference>
<dbReference type="Gene3D" id="3.40.50.1000">
    <property type="entry name" value="HAD superfamily/HAD-like"/>
    <property type="match status" value="1"/>
</dbReference>
<dbReference type="RefSeq" id="WP_117532768.1">
    <property type="nucleotide sequence ID" value="NZ_CAUFKS010000030.1"/>
</dbReference>
<reference evidence="1 2" key="1">
    <citation type="submission" date="2018-08" db="EMBL/GenBank/DDBJ databases">
        <title>A genome reference for cultivated species of the human gut microbiota.</title>
        <authorList>
            <person name="Zou Y."/>
            <person name="Xue W."/>
            <person name="Luo G."/>
        </authorList>
    </citation>
    <scope>NUCLEOTIDE SEQUENCE [LARGE SCALE GENOMIC DNA]</scope>
    <source>
        <strain evidence="1 2">AM25-6</strain>
    </source>
</reference>
<dbReference type="Gene3D" id="3.30.1240.10">
    <property type="match status" value="1"/>
</dbReference>
<dbReference type="EMBL" id="QUSM01000008">
    <property type="protein sequence ID" value="RGD73003.1"/>
    <property type="molecule type" value="Genomic_DNA"/>
</dbReference>
<dbReference type="NCBIfam" id="TIGR00099">
    <property type="entry name" value="Cof-subfamily"/>
    <property type="match status" value="1"/>
</dbReference>
<comment type="caution">
    <text evidence="1">The sequence shown here is derived from an EMBL/GenBank/DDBJ whole genome shotgun (WGS) entry which is preliminary data.</text>
</comment>
<dbReference type="AlphaFoldDB" id="A0A3E3DUW4"/>
<gene>
    <name evidence="1" type="ORF">DW687_11085</name>
</gene>
<name>A0A3E3DUW4_9FIRM</name>
<dbReference type="Pfam" id="PF08282">
    <property type="entry name" value="Hydrolase_3"/>
    <property type="match status" value="1"/>
</dbReference>
<evidence type="ECO:0000313" key="2">
    <source>
        <dbReference type="Proteomes" id="UP000261212"/>
    </source>
</evidence>
<dbReference type="GO" id="GO:0000287">
    <property type="term" value="F:magnesium ion binding"/>
    <property type="evidence" value="ECO:0007669"/>
    <property type="project" value="TreeGrafter"/>
</dbReference>
<dbReference type="InterPro" id="IPR006379">
    <property type="entry name" value="HAD-SF_hydro_IIB"/>
</dbReference>
<accession>A0A3E3DUW4</accession>
<dbReference type="GO" id="GO:0016791">
    <property type="term" value="F:phosphatase activity"/>
    <property type="evidence" value="ECO:0007669"/>
    <property type="project" value="TreeGrafter"/>
</dbReference>
<evidence type="ECO:0000313" key="1">
    <source>
        <dbReference type="EMBL" id="RGD73003.1"/>
    </source>
</evidence>
<dbReference type="Proteomes" id="UP000261212">
    <property type="component" value="Unassembled WGS sequence"/>
</dbReference>